<dbReference type="PANTHER" id="PTHR10261:SF0">
    <property type="entry name" value="COATOMER SUBUNIT GAMMA-2"/>
    <property type="match status" value="1"/>
</dbReference>
<reference evidence="2" key="3">
    <citation type="journal article" date="2017" name="Nature">
        <title>Genome sequence of the progenitor of the wheat D genome Aegilops tauschii.</title>
        <authorList>
            <person name="Luo M.C."/>
            <person name="Gu Y.Q."/>
            <person name="Puiu D."/>
            <person name="Wang H."/>
            <person name="Twardziok S.O."/>
            <person name="Deal K.R."/>
            <person name="Huo N."/>
            <person name="Zhu T."/>
            <person name="Wang L."/>
            <person name="Wang Y."/>
            <person name="McGuire P.E."/>
            <person name="Liu S."/>
            <person name="Long H."/>
            <person name="Ramasamy R.K."/>
            <person name="Rodriguez J.C."/>
            <person name="Van S.L."/>
            <person name="Yuan L."/>
            <person name="Wang Z."/>
            <person name="Xia Z."/>
            <person name="Xiao L."/>
            <person name="Anderson O.D."/>
            <person name="Ouyang S."/>
            <person name="Liang Y."/>
            <person name="Zimin A.V."/>
            <person name="Pertea G."/>
            <person name="Qi P."/>
            <person name="Bennetzen J.L."/>
            <person name="Dai X."/>
            <person name="Dawson M.W."/>
            <person name="Muller H.G."/>
            <person name="Kugler K."/>
            <person name="Rivarola-Duarte L."/>
            <person name="Spannagl M."/>
            <person name="Mayer K.F.X."/>
            <person name="Lu F.H."/>
            <person name="Bevan M.W."/>
            <person name="Leroy P."/>
            <person name="Li P."/>
            <person name="You F.M."/>
            <person name="Sun Q."/>
            <person name="Liu Z."/>
            <person name="Lyons E."/>
            <person name="Wicker T."/>
            <person name="Salzberg S.L."/>
            <person name="Devos K.M."/>
            <person name="Dvorak J."/>
        </authorList>
    </citation>
    <scope>NUCLEOTIDE SEQUENCE [LARGE SCALE GENOMIC DNA]</scope>
    <source>
        <strain evidence="2">cv. AL8/78</strain>
    </source>
</reference>
<accession>A0A452YGD9</accession>
<dbReference type="GO" id="GO:0006888">
    <property type="term" value="P:endoplasmic reticulum to Golgi vesicle-mediated transport"/>
    <property type="evidence" value="ECO:0007669"/>
    <property type="project" value="TreeGrafter"/>
</dbReference>
<proteinExistence type="predicted"/>
<protein>
    <recommendedName>
        <fullName evidence="1">Clathrin/coatomer adaptor adaptin-like N-terminal domain-containing protein</fullName>
    </recommendedName>
</protein>
<reference evidence="2" key="4">
    <citation type="submission" date="2019-03" db="UniProtKB">
        <authorList>
            <consortium name="EnsemblPlants"/>
        </authorList>
    </citation>
    <scope>IDENTIFICATION</scope>
</reference>
<organism evidence="2 3">
    <name type="scientific">Aegilops tauschii subsp. strangulata</name>
    <name type="common">Goatgrass</name>
    <dbReference type="NCBI Taxonomy" id="200361"/>
    <lineage>
        <taxon>Eukaryota</taxon>
        <taxon>Viridiplantae</taxon>
        <taxon>Streptophyta</taxon>
        <taxon>Embryophyta</taxon>
        <taxon>Tracheophyta</taxon>
        <taxon>Spermatophyta</taxon>
        <taxon>Magnoliopsida</taxon>
        <taxon>Liliopsida</taxon>
        <taxon>Poales</taxon>
        <taxon>Poaceae</taxon>
        <taxon>BOP clade</taxon>
        <taxon>Pooideae</taxon>
        <taxon>Triticodae</taxon>
        <taxon>Triticeae</taxon>
        <taxon>Triticinae</taxon>
        <taxon>Aegilops</taxon>
    </lineage>
</organism>
<dbReference type="GO" id="GO:0005793">
    <property type="term" value="C:endoplasmic reticulum-Golgi intermediate compartment"/>
    <property type="evidence" value="ECO:0007669"/>
    <property type="project" value="TreeGrafter"/>
</dbReference>
<reference evidence="3" key="1">
    <citation type="journal article" date="2014" name="Science">
        <title>Ancient hybridizations among the ancestral genomes of bread wheat.</title>
        <authorList>
            <consortium name="International Wheat Genome Sequencing Consortium,"/>
            <person name="Marcussen T."/>
            <person name="Sandve S.R."/>
            <person name="Heier L."/>
            <person name="Spannagl M."/>
            <person name="Pfeifer M."/>
            <person name="Jakobsen K.S."/>
            <person name="Wulff B.B."/>
            <person name="Steuernagel B."/>
            <person name="Mayer K.F."/>
            <person name="Olsen O.A."/>
        </authorList>
    </citation>
    <scope>NUCLEOTIDE SEQUENCE [LARGE SCALE GENOMIC DNA]</scope>
    <source>
        <strain evidence="3">cv. AL8/78</strain>
    </source>
</reference>
<dbReference type="SUPFAM" id="SSF48371">
    <property type="entry name" value="ARM repeat"/>
    <property type="match status" value="1"/>
</dbReference>
<dbReference type="InterPro" id="IPR002553">
    <property type="entry name" value="Clathrin/coatomer_adapt-like_N"/>
</dbReference>
<dbReference type="GO" id="GO:0006886">
    <property type="term" value="P:intracellular protein transport"/>
    <property type="evidence" value="ECO:0007669"/>
    <property type="project" value="InterPro"/>
</dbReference>
<sequence>MAQPLVVKKDDDLDEEEYYSPFLGIEKGAVLQEARVFHDPQLDARRCCQVITKLLYLLNQGDTFTKVEATEVFFATTKLFQSKDAGLRRMVYLMIKELSPSADEVAECWFLLCSYVHFVGSEIDFICVSSRVGYYCDKFSDEGYE</sequence>
<dbReference type="AlphaFoldDB" id="A0A452YGD9"/>
<dbReference type="InterPro" id="IPR017106">
    <property type="entry name" value="Coatomer_gsu"/>
</dbReference>
<reference evidence="2" key="5">
    <citation type="journal article" date="2021" name="G3 (Bethesda)">
        <title>Aegilops tauschii genome assembly Aet v5.0 features greater sequence contiguity and improved annotation.</title>
        <authorList>
            <person name="Wang L."/>
            <person name="Zhu T."/>
            <person name="Rodriguez J.C."/>
            <person name="Deal K.R."/>
            <person name="Dubcovsky J."/>
            <person name="McGuire P.E."/>
            <person name="Lux T."/>
            <person name="Spannagl M."/>
            <person name="Mayer K.F.X."/>
            <person name="Baldrich P."/>
            <person name="Meyers B.C."/>
            <person name="Huo N."/>
            <person name="Gu Y.Q."/>
            <person name="Zhou H."/>
            <person name="Devos K.M."/>
            <person name="Bennetzen J.L."/>
            <person name="Unver T."/>
            <person name="Budak H."/>
            <person name="Gulick P.J."/>
            <person name="Galiba G."/>
            <person name="Kalapos B."/>
            <person name="Nelson D.R."/>
            <person name="Li P."/>
            <person name="You F.M."/>
            <person name="Luo M.C."/>
            <person name="Dvorak J."/>
        </authorList>
    </citation>
    <scope>NUCLEOTIDE SEQUENCE [LARGE SCALE GENOMIC DNA]</scope>
    <source>
        <strain evidence="2">cv. AL8/78</strain>
    </source>
</reference>
<dbReference type="Gramene" id="AET1Gv20409000.12">
    <property type="protein sequence ID" value="AET1Gv20409000.12"/>
    <property type="gene ID" value="AET1Gv20409000"/>
</dbReference>
<dbReference type="InterPro" id="IPR016024">
    <property type="entry name" value="ARM-type_fold"/>
</dbReference>
<dbReference type="GO" id="GO:0009306">
    <property type="term" value="P:protein secretion"/>
    <property type="evidence" value="ECO:0007669"/>
    <property type="project" value="TreeGrafter"/>
</dbReference>
<reference evidence="3" key="2">
    <citation type="journal article" date="2017" name="Nat. Plants">
        <title>The Aegilops tauschii genome reveals multiple impacts of transposons.</title>
        <authorList>
            <person name="Zhao G."/>
            <person name="Zou C."/>
            <person name="Li K."/>
            <person name="Wang K."/>
            <person name="Li T."/>
            <person name="Gao L."/>
            <person name="Zhang X."/>
            <person name="Wang H."/>
            <person name="Yang Z."/>
            <person name="Liu X."/>
            <person name="Jiang W."/>
            <person name="Mao L."/>
            <person name="Kong X."/>
            <person name="Jiao Y."/>
            <person name="Jia J."/>
        </authorList>
    </citation>
    <scope>NUCLEOTIDE SEQUENCE [LARGE SCALE GENOMIC DNA]</scope>
    <source>
        <strain evidence="3">cv. AL8/78</strain>
    </source>
</reference>
<dbReference type="EnsemblPlants" id="AET1Gv20409000.12">
    <property type="protein sequence ID" value="AET1Gv20409000.12"/>
    <property type="gene ID" value="AET1Gv20409000"/>
</dbReference>
<dbReference type="GO" id="GO:0006891">
    <property type="term" value="P:intra-Golgi vesicle-mediated transport"/>
    <property type="evidence" value="ECO:0007669"/>
    <property type="project" value="TreeGrafter"/>
</dbReference>
<dbReference type="Pfam" id="PF01602">
    <property type="entry name" value="Adaptin_N"/>
    <property type="match status" value="1"/>
</dbReference>
<evidence type="ECO:0000259" key="1">
    <source>
        <dbReference type="Pfam" id="PF01602"/>
    </source>
</evidence>
<dbReference type="PANTHER" id="PTHR10261">
    <property type="entry name" value="COATOMER SUBUNIT GAMMA"/>
    <property type="match status" value="1"/>
</dbReference>
<keyword evidence="3" id="KW-1185">Reference proteome</keyword>
<dbReference type="GO" id="GO:0030126">
    <property type="term" value="C:COPI vesicle coat"/>
    <property type="evidence" value="ECO:0007669"/>
    <property type="project" value="TreeGrafter"/>
</dbReference>
<dbReference type="Proteomes" id="UP000015105">
    <property type="component" value="Chromosome 1D"/>
</dbReference>
<name>A0A452YGD9_AEGTS</name>
<evidence type="ECO:0000313" key="2">
    <source>
        <dbReference type="EnsemblPlants" id="AET1Gv20409000.12"/>
    </source>
</evidence>
<dbReference type="Gene3D" id="1.25.10.10">
    <property type="entry name" value="Leucine-rich Repeat Variant"/>
    <property type="match status" value="1"/>
</dbReference>
<feature type="domain" description="Clathrin/coatomer adaptor adaptin-like N-terminal" evidence="1">
    <location>
        <begin position="28"/>
        <end position="106"/>
    </location>
</feature>
<dbReference type="GO" id="GO:0000139">
    <property type="term" value="C:Golgi membrane"/>
    <property type="evidence" value="ECO:0007669"/>
    <property type="project" value="TreeGrafter"/>
</dbReference>
<dbReference type="GO" id="GO:0005783">
    <property type="term" value="C:endoplasmic reticulum"/>
    <property type="evidence" value="ECO:0007669"/>
    <property type="project" value="TreeGrafter"/>
</dbReference>
<evidence type="ECO:0000313" key="3">
    <source>
        <dbReference type="Proteomes" id="UP000015105"/>
    </source>
</evidence>
<dbReference type="InterPro" id="IPR011989">
    <property type="entry name" value="ARM-like"/>
</dbReference>